<comment type="caution">
    <text evidence="1">The sequence shown here is derived from an EMBL/GenBank/DDBJ whole genome shotgun (WGS) entry which is preliminary data.</text>
</comment>
<dbReference type="Pfam" id="PF05553">
    <property type="entry name" value="DUF761"/>
    <property type="match status" value="1"/>
</dbReference>
<reference evidence="1" key="2">
    <citation type="submission" date="2017-06" db="EMBL/GenBank/DDBJ databases">
        <title>The pomegranate genome and the genomics of punicalagin biosynthesis.</title>
        <authorList>
            <person name="Xu C."/>
        </authorList>
    </citation>
    <scope>NUCLEOTIDE SEQUENCE [LARGE SCALE GENOMIC DNA]</scope>
    <source>
        <tissue evidence="1">Fresh leaf</tissue>
    </source>
</reference>
<evidence type="ECO:0000313" key="1">
    <source>
        <dbReference type="EMBL" id="OWM73407.1"/>
    </source>
</evidence>
<dbReference type="EMBL" id="PGOL01003081">
    <property type="protein sequence ID" value="PKI43162.1"/>
    <property type="molecule type" value="Genomic_DNA"/>
</dbReference>
<gene>
    <name evidence="1" type="ORF">CDL15_Pgr026506</name>
    <name evidence="2" type="ORF">CRG98_036468</name>
</gene>
<name>A0A218WKP6_PUNGR</name>
<organism evidence="1 3">
    <name type="scientific">Punica granatum</name>
    <name type="common">Pomegranate</name>
    <dbReference type="NCBI Taxonomy" id="22663"/>
    <lineage>
        <taxon>Eukaryota</taxon>
        <taxon>Viridiplantae</taxon>
        <taxon>Streptophyta</taxon>
        <taxon>Embryophyta</taxon>
        <taxon>Tracheophyta</taxon>
        <taxon>Spermatophyta</taxon>
        <taxon>Magnoliopsida</taxon>
        <taxon>eudicotyledons</taxon>
        <taxon>Gunneridae</taxon>
        <taxon>Pentapetalae</taxon>
        <taxon>rosids</taxon>
        <taxon>malvids</taxon>
        <taxon>Myrtales</taxon>
        <taxon>Lythraceae</taxon>
        <taxon>Punica</taxon>
    </lineage>
</organism>
<dbReference type="EMBL" id="MTKT01003950">
    <property type="protein sequence ID" value="OWM73407.1"/>
    <property type="molecule type" value="Genomic_DNA"/>
</dbReference>
<accession>A0A218WKP6</accession>
<sequence length="70" mass="8351">MERENRISACISRGKICERQRGGEAEMRLAMARRRAPMEEQEEDVNELADAFIRKFRNQLKIQRNESLKR</sequence>
<dbReference type="AlphaFoldDB" id="A0A218WKP6"/>
<evidence type="ECO:0000313" key="3">
    <source>
        <dbReference type="Proteomes" id="UP000197138"/>
    </source>
</evidence>
<reference evidence="3" key="1">
    <citation type="journal article" date="2017" name="Plant J.">
        <title>The pomegranate (Punica granatum L.) genome and the genomics of punicalagin biosynthesis.</title>
        <authorList>
            <person name="Qin G."/>
            <person name="Xu C."/>
            <person name="Ming R."/>
            <person name="Tang H."/>
            <person name="Guyot R."/>
            <person name="Kramer E.M."/>
            <person name="Hu Y."/>
            <person name="Yi X."/>
            <person name="Qi Y."/>
            <person name="Xu X."/>
            <person name="Gao Z."/>
            <person name="Pan H."/>
            <person name="Jian J."/>
            <person name="Tian Y."/>
            <person name="Yue Z."/>
            <person name="Xu Y."/>
        </authorList>
    </citation>
    <scope>NUCLEOTIDE SEQUENCE [LARGE SCALE GENOMIC DNA]</scope>
    <source>
        <strain evidence="3">cv. Dabenzi</strain>
    </source>
</reference>
<evidence type="ECO:0000313" key="2">
    <source>
        <dbReference type="EMBL" id="PKI43162.1"/>
    </source>
</evidence>
<dbReference type="InterPro" id="IPR008480">
    <property type="entry name" value="DUF761_pln"/>
</dbReference>
<dbReference type="Proteomes" id="UP000197138">
    <property type="component" value="Unassembled WGS sequence"/>
</dbReference>
<reference evidence="2 4" key="3">
    <citation type="submission" date="2017-11" db="EMBL/GenBank/DDBJ databases">
        <title>De-novo sequencing of pomegranate (Punica granatum L.) genome.</title>
        <authorList>
            <person name="Akparov Z."/>
            <person name="Amiraslanov A."/>
            <person name="Hajiyeva S."/>
            <person name="Abbasov M."/>
            <person name="Kaur K."/>
            <person name="Hamwieh A."/>
            <person name="Solovyev V."/>
            <person name="Salamov A."/>
            <person name="Braich B."/>
            <person name="Kosarev P."/>
            <person name="Mahmoud A."/>
            <person name="Hajiyev E."/>
            <person name="Babayeva S."/>
            <person name="Izzatullayeva V."/>
            <person name="Mammadov A."/>
            <person name="Mammadov A."/>
            <person name="Sharifova S."/>
            <person name="Ojaghi J."/>
            <person name="Eynullazada K."/>
            <person name="Bayramov B."/>
            <person name="Abdulazimova A."/>
            <person name="Shahmuradov I."/>
        </authorList>
    </citation>
    <scope>NUCLEOTIDE SEQUENCE [LARGE SCALE GENOMIC DNA]</scope>
    <source>
        <strain evidence="2">AG2017</strain>
        <strain evidence="4">cv. AG2017</strain>
        <tissue evidence="2">Leaf</tissue>
    </source>
</reference>
<protein>
    <submittedName>
        <fullName evidence="1">Uncharacterized protein</fullName>
    </submittedName>
</protein>
<evidence type="ECO:0000313" key="4">
    <source>
        <dbReference type="Proteomes" id="UP000233551"/>
    </source>
</evidence>
<proteinExistence type="predicted"/>
<keyword evidence="4" id="KW-1185">Reference proteome</keyword>
<dbReference type="Proteomes" id="UP000233551">
    <property type="component" value="Unassembled WGS sequence"/>
</dbReference>